<dbReference type="GO" id="GO:0006952">
    <property type="term" value="P:defense response"/>
    <property type="evidence" value="ECO:0007669"/>
    <property type="project" value="InterPro"/>
</dbReference>
<evidence type="ECO:0000259" key="4">
    <source>
        <dbReference type="Pfam" id="PF23282"/>
    </source>
</evidence>
<dbReference type="SUPFAM" id="SSF52058">
    <property type="entry name" value="L domain-like"/>
    <property type="match status" value="1"/>
</dbReference>
<name>A0AAD7PPK5_QUISA</name>
<dbReference type="Gene3D" id="3.80.10.10">
    <property type="entry name" value="Ribonuclease Inhibitor"/>
    <property type="match status" value="2"/>
</dbReference>
<dbReference type="PANTHER" id="PTHR11017">
    <property type="entry name" value="LEUCINE-RICH REPEAT-CONTAINING PROTEIN"/>
    <property type="match status" value="1"/>
</dbReference>
<evidence type="ECO:0000313" key="6">
    <source>
        <dbReference type="Proteomes" id="UP001163823"/>
    </source>
</evidence>
<feature type="domain" description="NB-ARC" evidence="3">
    <location>
        <begin position="2"/>
        <end position="152"/>
    </location>
</feature>
<organism evidence="5 6">
    <name type="scientific">Quillaja saponaria</name>
    <name type="common">Soap bark tree</name>
    <dbReference type="NCBI Taxonomy" id="32244"/>
    <lineage>
        <taxon>Eukaryota</taxon>
        <taxon>Viridiplantae</taxon>
        <taxon>Streptophyta</taxon>
        <taxon>Embryophyta</taxon>
        <taxon>Tracheophyta</taxon>
        <taxon>Spermatophyta</taxon>
        <taxon>Magnoliopsida</taxon>
        <taxon>eudicotyledons</taxon>
        <taxon>Gunneridae</taxon>
        <taxon>Pentapetalae</taxon>
        <taxon>rosids</taxon>
        <taxon>fabids</taxon>
        <taxon>Fabales</taxon>
        <taxon>Quillajaceae</taxon>
        <taxon>Quillaja</taxon>
    </lineage>
</organism>
<reference evidence="5" key="1">
    <citation type="journal article" date="2023" name="Science">
        <title>Elucidation of the pathway for biosynthesis of saponin adjuvants from the soapbark tree.</title>
        <authorList>
            <person name="Reed J."/>
            <person name="Orme A."/>
            <person name="El-Demerdash A."/>
            <person name="Owen C."/>
            <person name="Martin L.B.B."/>
            <person name="Misra R.C."/>
            <person name="Kikuchi S."/>
            <person name="Rejzek M."/>
            <person name="Martin A.C."/>
            <person name="Harkess A."/>
            <person name="Leebens-Mack J."/>
            <person name="Louveau T."/>
            <person name="Stephenson M.J."/>
            <person name="Osbourn A."/>
        </authorList>
    </citation>
    <scope>NUCLEOTIDE SEQUENCE</scope>
    <source>
        <strain evidence="5">S10</strain>
    </source>
</reference>
<dbReference type="InterPro" id="IPR032675">
    <property type="entry name" value="LRR_dom_sf"/>
</dbReference>
<dbReference type="InterPro" id="IPR042197">
    <property type="entry name" value="Apaf_helical"/>
</dbReference>
<feature type="domain" description="Disease resistance protein Roq1-like winged-helix" evidence="4">
    <location>
        <begin position="220"/>
        <end position="288"/>
    </location>
</feature>
<dbReference type="InterPro" id="IPR058192">
    <property type="entry name" value="WHD_ROQ1-like"/>
</dbReference>
<dbReference type="KEGG" id="qsa:O6P43_018321"/>
<dbReference type="InterPro" id="IPR002182">
    <property type="entry name" value="NB-ARC"/>
</dbReference>
<proteinExistence type="predicted"/>
<evidence type="ECO:0000259" key="3">
    <source>
        <dbReference type="Pfam" id="PF00931"/>
    </source>
</evidence>
<dbReference type="PANTHER" id="PTHR11017:SF574">
    <property type="entry name" value="ADP-RIBOSYL CYCLASE_CYCLIC ADP-RIBOSE HYDROLASE"/>
    <property type="match status" value="1"/>
</dbReference>
<dbReference type="PRINTS" id="PR00364">
    <property type="entry name" value="DISEASERSIST"/>
</dbReference>
<gene>
    <name evidence="5" type="ORF">O6P43_018321</name>
</gene>
<dbReference type="Pfam" id="PF00931">
    <property type="entry name" value="NB-ARC"/>
    <property type="match status" value="1"/>
</dbReference>
<evidence type="ECO:0000256" key="2">
    <source>
        <dbReference type="ARBA" id="ARBA00022737"/>
    </source>
</evidence>
<keyword evidence="6" id="KW-1185">Reference proteome</keyword>
<dbReference type="Pfam" id="PF23282">
    <property type="entry name" value="WHD_ROQ1"/>
    <property type="match status" value="1"/>
</dbReference>
<dbReference type="Gene3D" id="3.40.50.300">
    <property type="entry name" value="P-loop containing nucleotide triphosphate hydrolases"/>
    <property type="match status" value="1"/>
</dbReference>
<dbReference type="SUPFAM" id="SSF52540">
    <property type="entry name" value="P-loop containing nucleoside triphosphate hydrolases"/>
    <property type="match status" value="1"/>
</dbReference>
<comment type="caution">
    <text evidence="5">The sequence shown here is derived from an EMBL/GenBank/DDBJ whole genome shotgun (WGS) entry which is preliminary data.</text>
</comment>
<keyword evidence="1" id="KW-0433">Leucine-rich repeat</keyword>
<dbReference type="FunFam" id="1.10.8.430:FF:000002">
    <property type="entry name" value="Disease resistance protein (TIR-NBS-LRR class)"/>
    <property type="match status" value="1"/>
</dbReference>
<dbReference type="Proteomes" id="UP001163823">
    <property type="component" value="Chromosome 7"/>
</dbReference>
<dbReference type="GO" id="GO:0043531">
    <property type="term" value="F:ADP binding"/>
    <property type="evidence" value="ECO:0007669"/>
    <property type="project" value="InterPro"/>
</dbReference>
<dbReference type="Gene3D" id="1.10.8.430">
    <property type="entry name" value="Helical domain of apoptotic protease-activating factors"/>
    <property type="match status" value="1"/>
</dbReference>
<accession>A0AAD7PPK5</accession>
<dbReference type="InterPro" id="IPR044974">
    <property type="entry name" value="Disease_R_plants"/>
</dbReference>
<evidence type="ECO:0000256" key="1">
    <source>
        <dbReference type="ARBA" id="ARBA00022614"/>
    </source>
</evidence>
<evidence type="ECO:0000313" key="5">
    <source>
        <dbReference type="EMBL" id="KAJ7963193.1"/>
    </source>
</evidence>
<dbReference type="AlphaFoldDB" id="A0AAD7PPK5"/>
<dbReference type="EMBL" id="JARAOO010000007">
    <property type="protein sequence ID" value="KAJ7963193.1"/>
    <property type="molecule type" value="Genomic_DNA"/>
</dbReference>
<keyword evidence="2" id="KW-0677">Repeat</keyword>
<dbReference type="InterPro" id="IPR027417">
    <property type="entry name" value="P-loop_NTPase"/>
</dbReference>
<sequence>MIGLWGMGGIGKTTIAETIYKKLSINYEGCCFVGNVREKFVKHEVKSIAEDLFSKLLGEKVDIETPRVESTSFIVKRLQQKKVLIVLDDVNSSRQLDELVGEHSWFGIGSRIVVTTRDKQAISKRADGIYEVKERKFDEARQIFCARAFQGNELPVDYMALCDRVLDYAKGVPLALKVLGSLLYGKSKNEWESALNKLKKIPNIDIQKVLRLSYDSLDHGDKEIFLDIAHFFKICRVDFVKQTLNSCGFHADIGIRTLVDKSLITILSEDFISMHDLIQEMGLDVVRQECIKKPERRSRLENHEEIQHELPNLKELWFELCKSLIELPDLSKAQNLERICLHDCSSLVHLPSSIEYLQKLNYLGLMWCTKLRSIQRIHLRSHSDLDLDGCNSLEEVSFSSKISEIPASIKNISNLRSLDVRHCERLESLPQLPSSLRQLDASRCTQLETVYPFSLRKIRPD</sequence>
<protein>
    <submittedName>
        <fullName evidence="5">Disease resistance protein (TIR-NBS-LRR class)</fullName>
    </submittedName>
</protein>